<dbReference type="Proteomes" id="UP000694556">
    <property type="component" value="Unassembled WGS sequence"/>
</dbReference>
<dbReference type="InterPro" id="IPR001046">
    <property type="entry name" value="NRAMP_fam"/>
</dbReference>
<keyword evidence="4" id="KW-0410">Iron transport</keyword>
<keyword evidence="5 10" id="KW-0812">Transmembrane</keyword>
<evidence type="ECO:0000256" key="8">
    <source>
        <dbReference type="ARBA" id="ARBA00023228"/>
    </source>
</evidence>
<evidence type="ECO:0000313" key="12">
    <source>
        <dbReference type="Proteomes" id="UP000694556"/>
    </source>
</evidence>
<feature type="region of interest" description="Disordered" evidence="9">
    <location>
        <begin position="71"/>
        <end position="122"/>
    </location>
</feature>
<evidence type="ECO:0000256" key="2">
    <source>
        <dbReference type="ARBA" id="ARBA00004155"/>
    </source>
</evidence>
<dbReference type="GO" id="GO:0005765">
    <property type="term" value="C:lysosomal membrane"/>
    <property type="evidence" value="ECO:0007669"/>
    <property type="project" value="UniProtKB-SubCell"/>
</dbReference>
<dbReference type="NCBIfam" id="TIGR01197">
    <property type="entry name" value="nramp"/>
    <property type="match status" value="1"/>
</dbReference>
<evidence type="ECO:0000256" key="10">
    <source>
        <dbReference type="SAM" id="Phobius"/>
    </source>
</evidence>
<feature type="transmembrane region" description="Helical" evidence="10">
    <location>
        <begin position="173"/>
        <end position="194"/>
    </location>
</feature>
<organism evidence="11 12">
    <name type="scientific">Cairina moschata</name>
    <name type="common">Muscovy duck</name>
    <dbReference type="NCBI Taxonomy" id="8855"/>
    <lineage>
        <taxon>Eukaryota</taxon>
        <taxon>Metazoa</taxon>
        <taxon>Chordata</taxon>
        <taxon>Craniata</taxon>
        <taxon>Vertebrata</taxon>
        <taxon>Euteleostomi</taxon>
        <taxon>Archelosauria</taxon>
        <taxon>Archosauria</taxon>
        <taxon>Dinosauria</taxon>
        <taxon>Saurischia</taxon>
        <taxon>Theropoda</taxon>
        <taxon>Coelurosauria</taxon>
        <taxon>Aves</taxon>
        <taxon>Neognathae</taxon>
        <taxon>Galloanserae</taxon>
        <taxon>Anseriformes</taxon>
        <taxon>Anatidae</taxon>
        <taxon>Anatinae</taxon>
        <taxon>Cairina</taxon>
    </lineage>
</organism>
<feature type="transmembrane region" description="Helical" evidence="10">
    <location>
        <begin position="407"/>
        <end position="429"/>
    </location>
</feature>
<feature type="compositionally biased region" description="Polar residues" evidence="9">
    <location>
        <begin position="100"/>
        <end position="121"/>
    </location>
</feature>
<dbReference type="GO" id="GO:0046870">
    <property type="term" value="F:cadmium ion binding"/>
    <property type="evidence" value="ECO:0007669"/>
    <property type="project" value="TreeGrafter"/>
</dbReference>
<feature type="transmembrane region" description="Helical" evidence="10">
    <location>
        <begin position="521"/>
        <end position="542"/>
    </location>
</feature>
<dbReference type="Pfam" id="PF01566">
    <property type="entry name" value="Nramp"/>
    <property type="match status" value="1"/>
</dbReference>
<sequence length="660" mass="72523">MLFLCTLREFPSSFRSWGFTRGEQSRQVLRSLLKLTGEVTLSLPAALLGVFVLLLGTCSNQTLPSPLLAANRTHLDPGHQQGSAMDTDLRTPDEDGSGDGISTVSGSRNPLQPADTSSEEPFTTYFDSKIPIPEDETHSCFSFRKLWAFTGPGFLMSIAYLDPGNIESDLQSGAVAGFKLLWVLLLATVMGLLLQRLAARLGVVTGLHLAEVCHRQYQKVPRIILWLMVELAIIGSDMQEVIGSAIAINLLSMGKIPLWGGVLITIADTFVFLFLDKYGLRKLEAFFGFLITIMALTFGYEYITVKPNQEQLLKGLFIPYCQNCGTPQLEQAVGIVGAVIMPHNMYLHSALVKSRQVNRANKKEVREANKYFFIESCIALFVSFIINIFVVTVFAEAFFDKTNADVGAVLGCYFGPAALYIWAIGILAAGQSSTMTGTYSGQFVMEGFLNLRWSRFARVLLTRSIAITPTLFVAIFQDVQHLTGMNDFLNILMSLQLPFALIPVLTFTSLSSVMNDFANGLFWKIGGGAMILLICSINMYFVVDYVRSLDHLGLYIGAALLSVVYLSFVAYLVSLGLPCRGDTQRAHFFTVVLILSRLAGIKLCQGVRADGEIEAFVARLWEPSVLHLHGPSPALSAVPVAILLAAPQREHLPQPQQVQS</sequence>
<keyword evidence="12" id="KW-1185">Reference proteome</keyword>
<keyword evidence="7 10" id="KW-0472">Membrane</keyword>
<dbReference type="GO" id="GO:0031902">
    <property type="term" value="C:late endosome membrane"/>
    <property type="evidence" value="ECO:0007669"/>
    <property type="project" value="UniProtKB-SubCell"/>
</dbReference>
<keyword evidence="4" id="KW-0813">Transport</keyword>
<dbReference type="GO" id="GO:0015094">
    <property type="term" value="F:lead ion transmembrane transporter activity"/>
    <property type="evidence" value="ECO:0007669"/>
    <property type="project" value="TreeGrafter"/>
</dbReference>
<reference evidence="11" key="2">
    <citation type="submission" date="2025-09" db="UniProtKB">
        <authorList>
            <consortium name="Ensembl"/>
        </authorList>
    </citation>
    <scope>IDENTIFICATION</scope>
</reference>
<evidence type="ECO:0000256" key="9">
    <source>
        <dbReference type="SAM" id="MobiDB-lite"/>
    </source>
</evidence>
<keyword evidence="8" id="KW-0458">Lysosome</keyword>
<dbReference type="HAMAP" id="MF_00221">
    <property type="entry name" value="NRAMP"/>
    <property type="match status" value="1"/>
</dbReference>
<name>A0A8C3BZB2_CAIMO</name>
<feature type="transmembrane region" description="Helical" evidence="10">
    <location>
        <begin position="488"/>
        <end position="509"/>
    </location>
</feature>
<dbReference type="GO" id="GO:0015087">
    <property type="term" value="F:cobalt ion transmembrane transporter activity"/>
    <property type="evidence" value="ECO:0007669"/>
    <property type="project" value="TreeGrafter"/>
</dbReference>
<dbReference type="AlphaFoldDB" id="A0A8C3BZB2"/>
<feature type="transmembrane region" description="Helical" evidence="10">
    <location>
        <begin position="256"/>
        <end position="274"/>
    </location>
</feature>
<dbReference type="NCBIfam" id="NF037982">
    <property type="entry name" value="Nramp_1"/>
    <property type="match status" value="1"/>
</dbReference>
<evidence type="ECO:0000256" key="3">
    <source>
        <dbReference type="ARBA" id="ARBA00006670"/>
    </source>
</evidence>
<feature type="transmembrane region" description="Helical" evidence="10">
    <location>
        <begin position="372"/>
        <end position="395"/>
    </location>
</feature>
<feature type="transmembrane region" description="Helical" evidence="10">
    <location>
        <begin position="456"/>
        <end position="476"/>
    </location>
</feature>
<evidence type="ECO:0000313" key="11">
    <source>
        <dbReference type="Ensembl" id="ENSCMMP00000012197.1"/>
    </source>
</evidence>
<evidence type="ECO:0000256" key="5">
    <source>
        <dbReference type="ARBA" id="ARBA00022692"/>
    </source>
</evidence>
<dbReference type="GO" id="GO:0015099">
    <property type="term" value="F:nickel cation transmembrane transporter activity"/>
    <property type="evidence" value="ECO:0007669"/>
    <property type="project" value="TreeGrafter"/>
</dbReference>
<keyword evidence="4" id="KW-0408">Iron</keyword>
<dbReference type="Ensembl" id="ENSCMMT00000013408.1">
    <property type="protein sequence ID" value="ENSCMMP00000012197.1"/>
    <property type="gene ID" value="ENSCMMG00000007683.1"/>
</dbReference>
<proteinExistence type="inferred from homology"/>
<accession>A0A8C3BZB2</accession>
<dbReference type="PANTHER" id="PTHR11706">
    <property type="entry name" value="SOLUTE CARRIER PROTEIN FAMILY 11 MEMBER"/>
    <property type="match status" value="1"/>
</dbReference>
<keyword evidence="4" id="KW-0406">Ion transport</keyword>
<evidence type="ECO:0000256" key="1">
    <source>
        <dbReference type="ARBA" id="ARBA00004107"/>
    </source>
</evidence>
<dbReference type="GO" id="GO:0005886">
    <property type="term" value="C:plasma membrane"/>
    <property type="evidence" value="ECO:0007669"/>
    <property type="project" value="TreeGrafter"/>
</dbReference>
<dbReference type="GO" id="GO:0015093">
    <property type="term" value="F:ferrous iron transmembrane transporter activity"/>
    <property type="evidence" value="ECO:0007669"/>
    <property type="project" value="TreeGrafter"/>
</dbReference>
<keyword evidence="6 10" id="KW-1133">Transmembrane helix</keyword>
<reference evidence="11" key="1">
    <citation type="submission" date="2025-08" db="UniProtKB">
        <authorList>
            <consortium name="Ensembl"/>
        </authorList>
    </citation>
    <scope>IDENTIFICATION</scope>
</reference>
<comment type="similarity">
    <text evidence="3">Belongs to the NRAMP family.</text>
</comment>
<evidence type="ECO:0000256" key="4">
    <source>
        <dbReference type="ARBA" id="ARBA00022496"/>
    </source>
</evidence>
<dbReference type="GO" id="GO:0005384">
    <property type="term" value="F:manganese ion transmembrane transporter activity"/>
    <property type="evidence" value="ECO:0007669"/>
    <property type="project" value="TreeGrafter"/>
</dbReference>
<dbReference type="GO" id="GO:0015086">
    <property type="term" value="F:cadmium ion transmembrane transporter activity"/>
    <property type="evidence" value="ECO:0007669"/>
    <property type="project" value="TreeGrafter"/>
</dbReference>
<dbReference type="PANTHER" id="PTHR11706:SF40">
    <property type="entry name" value="NATURAL RESISTANCE-ASSOCIATED MACROPHAGE PROTEIN 2"/>
    <property type="match status" value="1"/>
</dbReference>
<comment type="subcellular location">
    <subcellularLocation>
        <location evidence="1">Late endosome membrane</location>
        <topology evidence="1">Multi-pass membrane protein</topology>
    </subcellularLocation>
    <subcellularLocation>
        <location evidence="2">Lysosome membrane</location>
        <topology evidence="2">Multi-pass membrane protein</topology>
    </subcellularLocation>
</comment>
<evidence type="ECO:0000256" key="7">
    <source>
        <dbReference type="ARBA" id="ARBA00023136"/>
    </source>
</evidence>
<feature type="transmembrane region" description="Helical" evidence="10">
    <location>
        <begin position="554"/>
        <end position="577"/>
    </location>
</feature>
<protein>
    <submittedName>
        <fullName evidence="11">Solute carrier family 11 member 2</fullName>
    </submittedName>
</protein>
<dbReference type="PRINTS" id="PR00447">
    <property type="entry name" value="NATRESASSCMP"/>
</dbReference>
<feature type="transmembrane region" description="Helical" evidence="10">
    <location>
        <begin position="286"/>
        <end position="303"/>
    </location>
</feature>
<evidence type="ECO:0000256" key="6">
    <source>
        <dbReference type="ARBA" id="ARBA00022989"/>
    </source>
</evidence>